<accession>A0ACC6V1Z4</accession>
<protein>
    <submittedName>
        <fullName evidence="1">Ferredoxin:quinone oxidoreductase</fullName>
    </submittedName>
</protein>
<reference evidence="1" key="1">
    <citation type="submission" date="2024-07" db="EMBL/GenBank/DDBJ databases">
        <title>Metagenome and Metagenome-Assembled Genomes of Archaea from a hot spring from the geothermal field of Los Azufres, Mexico.</title>
        <authorList>
            <person name="Marin-Paredes R."/>
            <person name="Martinez-Romero E."/>
            <person name="Servin-Garciduenas L.E."/>
        </authorList>
    </citation>
    <scope>NUCLEOTIDE SEQUENCE</scope>
</reference>
<gene>
    <name evidence="1" type="ORF">TU35_007640</name>
</gene>
<proteinExistence type="predicted"/>
<name>A0ACC6V1Z4_9CREN</name>
<dbReference type="EMBL" id="JZWT02000021">
    <property type="protein sequence ID" value="MFB6491094.1"/>
    <property type="molecule type" value="Genomic_DNA"/>
</dbReference>
<sequence>MVIALVLMALGLATIITARDHVRYIIGAELLVLGAVAAAVAAGDINMAVAASAAGVAETVLLIATAFRLRSHD</sequence>
<dbReference type="Proteomes" id="UP000033636">
    <property type="component" value="Unassembled WGS sequence"/>
</dbReference>
<comment type="caution">
    <text evidence="1">The sequence shown here is derived from an EMBL/GenBank/DDBJ whole genome shotgun (WGS) entry which is preliminary data.</text>
</comment>
<evidence type="ECO:0000313" key="2">
    <source>
        <dbReference type="Proteomes" id="UP000033636"/>
    </source>
</evidence>
<evidence type="ECO:0000313" key="1">
    <source>
        <dbReference type="EMBL" id="MFB6491094.1"/>
    </source>
</evidence>
<organism evidence="1 2">
    <name type="scientific">Thermoproteus sp. AZ2</name>
    <dbReference type="NCBI Taxonomy" id="1609232"/>
    <lineage>
        <taxon>Archaea</taxon>
        <taxon>Thermoproteota</taxon>
        <taxon>Thermoprotei</taxon>
        <taxon>Thermoproteales</taxon>
        <taxon>Thermoproteaceae</taxon>
        <taxon>Thermoproteus</taxon>
    </lineage>
</organism>